<dbReference type="GO" id="GO:0004511">
    <property type="term" value="F:tyrosine 3-monooxygenase activity"/>
    <property type="evidence" value="ECO:0007669"/>
    <property type="project" value="TreeGrafter"/>
</dbReference>
<evidence type="ECO:0000256" key="4">
    <source>
        <dbReference type="ARBA" id="ARBA00023002"/>
    </source>
</evidence>
<dbReference type="InterPro" id="IPR018301">
    <property type="entry name" value="ArAA_hydroxylase_Fe/CU_BS"/>
</dbReference>
<dbReference type="GO" id="GO:0005737">
    <property type="term" value="C:cytoplasm"/>
    <property type="evidence" value="ECO:0007669"/>
    <property type="project" value="TreeGrafter"/>
</dbReference>
<feature type="binding site" evidence="7">
    <location>
        <position position="113"/>
    </location>
    <ligand>
        <name>Fe cation</name>
        <dbReference type="ChEBI" id="CHEBI:24875"/>
    </ligand>
</feature>
<dbReference type="GO" id="GO:0030424">
    <property type="term" value="C:axon"/>
    <property type="evidence" value="ECO:0007669"/>
    <property type="project" value="TreeGrafter"/>
</dbReference>
<keyword evidence="4" id="KW-0560">Oxidoreductase</keyword>
<dbReference type="OMA" id="EHETWRI"/>
<feature type="binding site" evidence="7">
    <location>
        <position position="118"/>
    </location>
    <ligand>
        <name>Fe cation</name>
        <dbReference type="ChEBI" id="CHEBI:24875"/>
    </ligand>
</feature>
<evidence type="ECO:0000313" key="10">
    <source>
        <dbReference type="Proteomes" id="UP000267027"/>
    </source>
</evidence>
<evidence type="ECO:0000313" key="11">
    <source>
        <dbReference type="WBParaSite" id="ACOC_0000644001-mRNA-1"/>
    </source>
</evidence>
<dbReference type="PROSITE" id="PS00367">
    <property type="entry name" value="BH4_AAA_HYDROXYL_1"/>
    <property type="match status" value="1"/>
</dbReference>
<dbReference type="InterPro" id="IPR019774">
    <property type="entry name" value="Aromatic-AA_hydroxylase_C"/>
</dbReference>
<dbReference type="GO" id="GO:0006585">
    <property type="term" value="P:dopamine biosynthetic process from tyrosine"/>
    <property type="evidence" value="ECO:0007669"/>
    <property type="project" value="TreeGrafter"/>
</dbReference>
<keyword evidence="10" id="KW-1185">Reference proteome</keyword>
<keyword evidence="3 7" id="KW-0479">Metal-binding</keyword>
<dbReference type="InterPro" id="IPR001273">
    <property type="entry name" value="ArAA_hydroxylase"/>
</dbReference>
<evidence type="ECO:0000256" key="1">
    <source>
        <dbReference type="ARBA" id="ARBA00001954"/>
    </source>
</evidence>
<dbReference type="PROSITE" id="PS51410">
    <property type="entry name" value="BH4_AAA_HYDROXYL_2"/>
    <property type="match status" value="1"/>
</dbReference>
<dbReference type="GO" id="GO:0005506">
    <property type="term" value="F:iron ion binding"/>
    <property type="evidence" value="ECO:0007669"/>
    <property type="project" value="InterPro"/>
</dbReference>
<evidence type="ECO:0000259" key="8">
    <source>
        <dbReference type="PROSITE" id="PS51410"/>
    </source>
</evidence>
<dbReference type="OrthoDB" id="983542at2759"/>
<comment type="similarity">
    <text evidence="2">Belongs to the biopterin-dependent aromatic amino acid hydroxylase family.</text>
</comment>
<evidence type="ECO:0000256" key="2">
    <source>
        <dbReference type="ARBA" id="ARBA00009712"/>
    </source>
</evidence>
<dbReference type="PANTHER" id="PTHR11473:SF15">
    <property type="entry name" value="TYROSINE 3-MONOOXYGENASE"/>
    <property type="match status" value="1"/>
</dbReference>
<keyword evidence="5 7" id="KW-0408">Iron</keyword>
<dbReference type="STRING" id="334426.A0A0R3PN54"/>
<reference evidence="11" key="1">
    <citation type="submission" date="2017-02" db="UniProtKB">
        <authorList>
            <consortium name="WormBaseParasite"/>
        </authorList>
    </citation>
    <scope>IDENTIFICATION</scope>
</reference>
<evidence type="ECO:0000313" key="9">
    <source>
        <dbReference type="EMBL" id="VDM58026.1"/>
    </source>
</evidence>
<dbReference type="Pfam" id="PF00351">
    <property type="entry name" value="Biopterin_H"/>
    <property type="match status" value="1"/>
</dbReference>
<protein>
    <submittedName>
        <fullName evidence="11">BH4_AAA_HYDROXYL_2 domain-containing protein</fullName>
    </submittedName>
</protein>
<proteinExistence type="inferred from homology"/>
<evidence type="ECO:0000256" key="7">
    <source>
        <dbReference type="PIRSR" id="PIRSR601273-2"/>
    </source>
</evidence>
<feature type="domain" description="Biopterin-dependent aromatic amino acid hydroxylase family profile" evidence="8">
    <location>
        <begin position="1"/>
        <end position="251"/>
    </location>
</feature>
<organism evidence="11">
    <name type="scientific">Angiostrongylus costaricensis</name>
    <name type="common">Nematode worm</name>
    <dbReference type="NCBI Taxonomy" id="334426"/>
    <lineage>
        <taxon>Eukaryota</taxon>
        <taxon>Metazoa</taxon>
        <taxon>Ecdysozoa</taxon>
        <taxon>Nematoda</taxon>
        <taxon>Chromadorea</taxon>
        <taxon>Rhabditida</taxon>
        <taxon>Rhabditina</taxon>
        <taxon>Rhabditomorpha</taxon>
        <taxon>Strongyloidea</taxon>
        <taxon>Metastrongylidae</taxon>
        <taxon>Angiostrongylus</taxon>
    </lineage>
</organism>
<dbReference type="EMBL" id="UYYA01003946">
    <property type="protein sequence ID" value="VDM58026.1"/>
    <property type="molecule type" value="Genomic_DNA"/>
</dbReference>
<dbReference type="PRINTS" id="PR00372">
    <property type="entry name" value="FYWHYDRXLASE"/>
</dbReference>
<dbReference type="PANTHER" id="PTHR11473">
    <property type="entry name" value="AROMATIC AMINO ACID HYDROXYLASE"/>
    <property type="match status" value="1"/>
</dbReference>
<evidence type="ECO:0000256" key="3">
    <source>
        <dbReference type="ARBA" id="ARBA00022723"/>
    </source>
</evidence>
<dbReference type="Gene3D" id="1.10.800.10">
    <property type="entry name" value="Aromatic amino acid hydroxylase"/>
    <property type="match status" value="1"/>
</dbReference>
<dbReference type="SUPFAM" id="SSF56534">
    <property type="entry name" value="Aromatic aminoacid monoxygenases, catalytic and oligomerization domains"/>
    <property type="match status" value="1"/>
</dbReference>
<reference evidence="9 10" key="2">
    <citation type="submission" date="2018-11" db="EMBL/GenBank/DDBJ databases">
        <authorList>
            <consortium name="Pathogen Informatics"/>
        </authorList>
    </citation>
    <scope>NUCLEOTIDE SEQUENCE [LARGE SCALE GENOMIC DNA]</scope>
    <source>
        <strain evidence="9 10">Costa Rica</strain>
    </source>
</reference>
<keyword evidence="6" id="KW-0503">Monooxygenase</keyword>
<dbReference type="AlphaFoldDB" id="A0A0R3PN54"/>
<comment type="cofactor">
    <cofactor evidence="1 7">
        <name>Fe(2+)</name>
        <dbReference type="ChEBI" id="CHEBI:29033"/>
    </cofactor>
</comment>
<name>A0A0R3PN54_ANGCS</name>
<sequence length="251" mass="28705">MSEFLTGTEVKKNGDPIPLVEYTGEEHATWKAVYERLHALRETHTCSAYRRNIKKLEDEGILSSEKIPQIRDVNEFLQSELLKRFFLNFILTTATYLRHNSRPHHSPEPDLIHELLGHVPMLADPVVAQLSQDIGLMSLGAPDEQIEQLANVYWFIIEFGLCKEDGRLKAIGAGLVTAYGELQHACSDKPEHRDFDPAVTAVQQYEDSDYQPLYFVAHSIQDALLKLRSYALSMERNFDVIYDPFTRSVEV</sequence>
<evidence type="ECO:0000256" key="6">
    <source>
        <dbReference type="ARBA" id="ARBA00023033"/>
    </source>
</evidence>
<dbReference type="GO" id="GO:0043204">
    <property type="term" value="C:perikaryon"/>
    <property type="evidence" value="ECO:0007669"/>
    <property type="project" value="TreeGrafter"/>
</dbReference>
<dbReference type="InterPro" id="IPR036951">
    <property type="entry name" value="ArAA_hydroxylase_sf"/>
</dbReference>
<gene>
    <name evidence="9" type="ORF">ACOC_LOCUS6441</name>
</gene>
<dbReference type="WBParaSite" id="ACOC_0000644001-mRNA-1">
    <property type="protein sequence ID" value="ACOC_0000644001-mRNA-1"/>
    <property type="gene ID" value="ACOC_0000644001"/>
</dbReference>
<feature type="binding site" evidence="7">
    <location>
        <position position="158"/>
    </location>
    <ligand>
        <name>Fe cation</name>
        <dbReference type="ChEBI" id="CHEBI:24875"/>
    </ligand>
</feature>
<dbReference type="Proteomes" id="UP000267027">
    <property type="component" value="Unassembled WGS sequence"/>
</dbReference>
<dbReference type="InterPro" id="IPR036329">
    <property type="entry name" value="Aro-AA_hydroxylase_C_sf"/>
</dbReference>
<accession>A0A0R3PN54</accession>
<evidence type="ECO:0000256" key="5">
    <source>
        <dbReference type="ARBA" id="ARBA00023004"/>
    </source>
</evidence>